<evidence type="ECO:0000256" key="1">
    <source>
        <dbReference type="SAM" id="MobiDB-lite"/>
    </source>
</evidence>
<keyword evidence="3" id="KW-1185">Reference proteome</keyword>
<feature type="region of interest" description="Disordered" evidence="1">
    <location>
        <begin position="53"/>
        <end position="73"/>
    </location>
</feature>
<organism evidence="2 3">
    <name type="scientific">Trichonephila clavata</name>
    <name type="common">Joro spider</name>
    <name type="synonym">Nephila clavata</name>
    <dbReference type="NCBI Taxonomy" id="2740835"/>
    <lineage>
        <taxon>Eukaryota</taxon>
        <taxon>Metazoa</taxon>
        <taxon>Ecdysozoa</taxon>
        <taxon>Arthropoda</taxon>
        <taxon>Chelicerata</taxon>
        <taxon>Arachnida</taxon>
        <taxon>Araneae</taxon>
        <taxon>Araneomorphae</taxon>
        <taxon>Entelegynae</taxon>
        <taxon>Araneoidea</taxon>
        <taxon>Nephilidae</taxon>
        <taxon>Trichonephila</taxon>
    </lineage>
</organism>
<sequence>MSLSFHSDRRLEEKPMDWEDVSFLPEVSASFVSSRPPRKMRSLISVQVSEPTPFSFSQPLPEHEGSCTQGKDTSGTQSVCYVYCF</sequence>
<proteinExistence type="predicted"/>
<reference evidence="2" key="1">
    <citation type="submission" date="2020-07" db="EMBL/GenBank/DDBJ databases">
        <title>Multicomponent nature underlies the extraordinary mechanical properties of spider dragline silk.</title>
        <authorList>
            <person name="Kono N."/>
            <person name="Nakamura H."/>
            <person name="Mori M."/>
            <person name="Yoshida Y."/>
            <person name="Ohtoshi R."/>
            <person name="Malay A.D."/>
            <person name="Moran D.A.P."/>
            <person name="Tomita M."/>
            <person name="Numata K."/>
            <person name="Arakawa K."/>
        </authorList>
    </citation>
    <scope>NUCLEOTIDE SEQUENCE</scope>
</reference>
<accession>A0A8X6GBC6</accession>
<dbReference type="Proteomes" id="UP000887116">
    <property type="component" value="Unassembled WGS sequence"/>
</dbReference>
<dbReference type="AlphaFoldDB" id="A0A8X6GBC6"/>
<gene>
    <name evidence="2" type="ORF">TNCT_328171</name>
</gene>
<name>A0A8X6GBC6_TRICU</name>
<dbReference type="EMBL" id="BMAO01035098">
    <property type="protein sequence ID" value="GFR01246.1"/>
    <property type="molecule type" value="Genomic_DNA"/>
</dbReference>
<evidence type="ECO:0000313" key="3">
    <source>
        <dbReference type="Proteomes" id="UP000887116"/>
    </source>
</evidence>
<protein>
    <submittedName>
        <fullName evidence="2">Uncharacterized protein</fullName>
    </submittedName>
</protein>
<evidence type="ECO:0000313" key="2">
    <source>
        <dbReference type="EMBL" id="GFR01246.1"/>
    </source>
</evidence>
<comment type="caution">
    <text evidence="2">The sequence shown here is derived from an EMBL/GenBank/DDBJ whole genome shotgun (WGS) entry which is preliminary data.</text>
</comment>